<protein>
    <submittedName>
        <fullName evidence="2">Uncharacterized protein</fullName>
    </submittedName>
</protein>
<dbReference type="OrthoDB" id="1440237at2"/>
<keyword evidence="3" id="KW-1185">Reference proteome</keyword>
<name>A0A516GP46_9FLAO</name>
<dbReference type="RefSeq" id="WP_143380200.1">
    <property type="nucleotide sequence ID" value="NZ_CP041637.1"/>
</dbReference>
<dbReference type="Proteomes" id="UP000319209">
    <property type="component" value="Chromosome"/>
</dbReference>
<feature type="region of interest" description="Disordered" evidence="1">
    <location>
        <begin position="33"/>
        <end position="53"/>
    </location>
</feature>
<feature type="compositionally biased region" description="Basic residues" evidence="1">
    <location>
        <begin position="33"/>
        <end position="48"/>
    </location>
</feature>
<evidence type="ECO:0000256" key="1">
    <source>
        <dbReference type="SAM" id="MobiDB-lite"/>
    </source>
</evidence>
<evidence type="ECO:0000313" key="2">
    <source>
        <dbReference type="EMBL" id="QDO93296.1"/>
    </source>
</evidence>
<accession>A0A516GP46</accession>
<organism evidence="2 3">
    <name type="scientific">Formosa sediminum</name>
    <dbReference type="NCBI Taxonomy" id="2594004"/>
    <lineage>
        <taxon>Bacteria</taxon>
        <taxon>Pseudomonadati</taxon>
        <taxon>Bacteroidota</taxon>
        <taxon>Flavobacteriia</taxon>
        <taxon>Flavobacteriales</taxon>
        <taxon>Flavobacteriaceae</taxon>
        <taxon>Formosa</taxon>
    </lineage>
</organism>
<gene>
    <name evidence="2" type="ORF">FNB79_04680</name>
</gene>
<dbReference type="EMBL" id="CP041637">
    <property type="protein sequence ID" value="QDO93296.1"/>
    <property type="molecule type" value="Genomic_DNA"/>
</dbReference>
<reference evidence="2 3" key="1">
    <citation type="submission" date="2019-07" db="EMBL/GenBank/DDBJ databases">
        <title>Genome sequencing for Formosa sp. PS13.</title>
        <authorList>
            <person name="Park S.-J."/>
        </authorList>
    </citation>
    <scope>NUCLEOTIDE SEQUENCE [LARGE SCALE GENOMIC DNA]</scope>
    <source>
        <strain evidence="2 3">PS13</strain>
    </source>
</reference>
<sequence length="132" mass="15212">MLHTISHYVGDQLQNYNKINATSTAIHSHNALGHHTHTHSHSSHHHSHNNSVSTNHSHQILTFFNSLFSLSEEQKAQHKSIFKTDIDKHVLTSSFNFKGLVFNNYTTPKWFTYLPHYNIHLETQSPPPRPIS</sequence>
<dbReference type="KEGG" id="fop:FNB79_04680"/>
<proteinExistence type="predicted"/>
<dbReference type="AlphaFoldDB" id="A0A516GP46"/>
<evidence type="ECO:0000313" key="3">
    <source>
        <dbReference type="Proteomes" id="UP000319209"/>
    </source>
</evidence>